<evidence type="ECO:0008006" key="5">
    <source>
        <dbReference type="Google" id="ProtNLM"/>
    </source>
</evidence>
<evidence type="ECO:0000256" key="1">
    <source>
        <dbReference type="ARBA" id="ARBA00022737"/>
    </source>
</evidence>
<dbReference type="Gramene" id="KGN58691">
    <property type="protein sequence ID" value="KGN58691"/>
    <property type="gene ID" value="Csa_3G728080"/>
</dbReference>
<reference evidence="3 4" key="4">
    <citation type="journal article" date="2011" name="BMC Genomics">
        <title>RNA-Seq improves annotation of protein-coding genes in the cucumber genome.</title>
        <authorList>
            <person name="Li Z."/>
            <person name="Zhang Z."/>
            <person name="Yan P."/>
            <person name="Huang S."/>
            <person name="Fei Z."/>
            <person name="Lin K."/>
        </authorList>
    </citation>
    <scope>NUCLEOTIDE SEQUENCE [LARGE SCALE GENOMIC DNA]</scope>
    <source>
        <strain evidence="4">cv. 9930</strain>
    </source>
</reference>
<dbReference type="InterPro" id="IPR011990">
    <property type="entry name" value="TPR-like_helical_dom_sf"/>
</dbReference>
<dbReference type="STRING" id="3659.A0A0A0LF40"/>
<sequence>MDGLCRVGRSDEAMELLNEAEENGLKPSVVTFNTLFNGFTFIRALCRTSLKEKDVLEDAHQLGSVNETFCVLGLGIPFTAISFSACNELNTQGIYFSACNV</sequence>
<accession>A0A0A0LF40</accession>
<reference evidence="3 4" key="2">
    <citation type="journal article" date="2009" name="PLoS ONE">
        <title>An integrated genetic and cytogenetic map of the cucumber genome.</title>
        <authorList>
            <person name="Ren Y."/>
            <person name="Zhang Z."/>
            <person name="Liu J."/>
            <person name="Staub J.E."/>
            <person name="Han Y."/>
            <person name="Cheng Z."/>
            <person name="Li X."/>
            <person name="Lu J."/>
            <person name="Miao H."/>
            <person name="Kang H."/>
            <person name="Xie B."/>
            <person name="Gu X."/>
            <person name="Wang X."/>
            <person name="Du Y."/>
            <person name="Jin W."/>
            <person name="Huang S."/>
        </authorList>
    </citation>
    <scope>NUCLEOTIDE SEQUENCE [LARGE SCALE GENOMIC DNA]</scope>
    <source>
        <strain evidence="4">cv. 9930</strain>
    </source>
</reference>
<evidence type="ECO:0000313" key="3">
    <source>
        <dbReference type="EMBL" id="KGN58691.1"/>
    </source>
</evidence>
<dbReference type="Pfam" id="PF13041">
    <property type="entry name" value="PPR_2"/>
    <property type="match status" value="1"/>
</dbReference>
<name>A0A0A0LF40_CUCSA</name>
<evidence type="ECO:0000313" key="4">
    <source>
        <dbReference type="Proteomes" id="UP000029981"/>
    </source>
</evidence>
<dbReference type="EMBL" id="CM002924">
    <property type="protein sequence ID" value="KGN58691.1"/>
    <property type="molecule type" value="Genomic_DNA"/>
</dbReference>
<dbReference type="Proteomes" id="UP000029981">
    <property type="component" value="Chromosome 3"/>
</dbReference>
<dbReference type="AlphaFoldDB" id="A0A0A0LF40"/>
<dbReference type="InterPro" id="IPR002885">
    <property type="entry name" value="PPR_rpt"/>
</dbReference>
<organism evidence="3 4">
    <name type="scientific">Cucumis sativus</name>
    <name type="common">Cucumber</name>
    <dbReference type="NCBI Taxonomy" id="3659"/>
    <lineage>
        <taxon>Eukaryota</taxon>
        <taxon>Viridiplantae</taxon>
        <taxon>Streptophyta</taxon>
        <taxon>Embryophyta</taxon>
        <taxon>Tracheophyta</taxon>
        <taxon>Spermatophyta</taxon>
        <taxon>Magnoliopsida</taxon>
        <taxon>eudicotyledons</taxon>
        <taxon>Gunneridae</taxon>
        <taxon>Pentapetalae</taxon>
        <taxon>rosids</taxon>
        <taxon>fabids</taxon>
        <taxon>Cucurbitales</taxon>
        <taxon>Cucurbitaceae</taxon>
        <taxon>Benincaseae</taxon>
        <taxon>Cucumis</taxon>
    </lineage>
</organism>
<evidence type="ECO:0000256" key="2">
    <source>
        <dbReference type="PROSITE-ProRule" id="PRU00708"/>
    </source>
</evidence>
<reference evidence="3 4" key="1">
    <citation type="journal article" date="2009" name="Nat. Genet.">
        <title>The genome of the cucumber, Cucumis sativus L.</title>
        <authorList>
            <person name="Huang S."/>
            <person name="Li R."/>
            <person name="Zhang Z."/>
            <person name="Li L."/>
            <person name="Gu X."/>
            <person name="Fan W."/>
            <person name="Lucas W.J."/>
            <person name="Wang X."/>
            <person name="Xie B."/>
            <person name="Ni P."/>
            <person name="Ren Y."/>
            <person name="Zhu H."/>
            <person name="Li J."/>
            <person name="Lin K."/>
            <person name="Jin W."/>
            <person name="Fei Z."/>
            <person name="Li G."/>
            <person name="Staub J."/>
            <person name="Kilian A."/>
            <person name="van der Vossen E.A."/>
            <person name="Wu Y."/>
            <person name="Guo J."/>
            <person name="He J."/>
            <person name="Jia Z."/>
            <person name="Ren Y."/>
            <person name="Tian G."/>
            <person name="Lu Y."/>
            <person name="Ruan J."/>
            <person name="Qian W."/>
            <person name="Wang M."/>
            <person name="Huang Q."/>
            <person name="Li B."/>
            <person name="Xuan Z."/>
            <person name="Cao J."/>
            <person name="Asan"/>
            <person name="Wu Z."/>
            <person name="Zhang J."/>
            <person name="Cai Q."/>
            <person name="Bai Y."/>
            <person name="Zhao B."/>
            <person name="Han Y."/>
            <person name="Li Y."/>
            <person name="Li X."/>
            <person name="Wang S."/>
            <person name="Shi Q."/>
            <person name="Liu S."/>
            <person name="Cho W.K."/>
            <person name="Kim J.Y."/>
            <person name="Xu Y."/>
            <person name="Heller-Uszynska K."/>
            <person name="Miao H."/>
            <person name="Cheng Z."/>
            <person name="Zhang S."/>
            <person name="Wu J."/>
            <person name="Yang Y."/>
            <person name="Kang H."/>
            <person name="Li M."/>
            <person name="Liang H."/>
            <person name="Ren X."/>
            <person name="Shi Z."/>
            <person name="Wen M."/>
            <person name="Jian M."/>
            <person name="Yang H."/>
            <person name="Zhang G."/>
            <person name="Yang Z."/>
            <person name="Chen R."/>
            <person name="Liu S."/>
            <person name="Li J."/>
            <person name="Ma L."/>
            <person name="Liu H."/>
            <person name="Zhou Y."/>
            <person name="Zhao J."/>
            <person name="Fang X."/>
            <person name="Li G."/>
            <person name="Fang L."/>
            <person name="Li Y."/>
            <person name="Liu D."/>
            <person name="Zheng H."/>
            <person name="Zhang Y."/>
            <person name="Qin N."/>
            <person name="Li Z."/>
            <person name="Yang G."/>
            <person name="Yang S."/>
            <person name="Bolund L."/>
            <person name="Kristiansen K."/>
            <person name="Zheng H."/>
            <person name="Li S."/>
            <person name="Zhang X."/>
            <person name="Yang H."/>
            <person name="Wang J."/>
            <person name="Sun R."/>
            <person name="Zhang B."/>
            <person name="Jiang S."/>
            <person name="Wang J."/>
            <person name="Du Y."/>
            <person name="Li S."/>
        </authorList>
    </citation>
    <scope>NUCLEOTIDE SEQUENCE [LARGE SCALE GENOMIC DNA]</scope>
    <source>
        <strain evidence="4">cv. 9930</strain>
    </source>
</reference>
<protein>
    <recommendedName>
        <fullName evidence="5">Pentatricopeptide repeat-containing protein</fullName>
    </recommendedName>
</protein>
<dbReference type="PROSITE" id="PS51375">
    <property type="entry name" value="PPR"/>
    <property type="match status" value="1"/>
</dbReference>
<gene>
    <name evidence="3" type="ORF">Csa_3G728080</name>
</gene>
<feature type="repeat" description="PPR" evidence="2">
    <location>
        <begin position="1"/>
        <end position="27"/>
    </location>
</feature>
<dbReference type="Gene3D" id="1.25.40.10">
    <property type="entry name" value="Tetratricopeptide repeat domain"/>
    <property type="match status" value="1"/>
</dbReference>
<reference evidence="3 4" key="3">
    <citation type="journal article" date="2010" name="BMC Genomics">
        <title>Transcriptome sequencing and comparative analysis of cucumber flowers with different sex types.</title>
        <authorList>
            <person name="Guo S."/>
            <person name="Zheng Y."/>
            <person name="Joung J.G."/>
            <person name="Liu S."/>
            <person name="Zhang Z."/>
            <person name="Crasta O.R."/>
            <person name="Sobral B.W."/>
            <person name="Xu Y."/>
            <person name="Huang S."/>
            <person name="Fei Z."/>
        </authorList>
    </citation>
    <scope>NUCLEOTIDE SEQUENCE [LARGE SCALE GENOMIC DNA]</scope>
    <source>
        <strain evidence="4">cv. 9930</strain>
    </source>
</reference>
<dbReference type="NCBIfam" id="TIGR00756">
    <property type="entry name" value="PPR"/>
    <property type="match status" value="1"/>
</dbReference>
<keyword evidence="1" id="KW-0677">Repeat</keyword>
<keyword evidence="4" id="KW-1185">Reference proteome</keyword>
<proteinExistence type="predicted"/>